<keyword evidence="2" id="KW-1133">Transmembrane helix</keyword>
<evidence type="ECO:0000256" key="1">
    <source>
        <dbReference type="SAM" id="Coils"/>
    </source>
</evidence>
<sequence length="943" mass="101511">MIPAPNARISLILAITFTAAALVLPSSARAAAGAPQTCTVGTTCVIGEYLYDDTYTPITTVDICSLNAKEPDGDPYITAQNMPPAADGWYSHSFTAPATTGYYRAEVCCSPDGEEMCLDKSFQVTESSTAPSAVDIADEVWDYSGRTLDNFGTLVTDIWGGTTRTLSSFGNLVSNIWSNDSRTLTSSGVDTSSLATKTDLKVATQSASLGDLGTIKTTVNENRLLLEQLVNKPIIENFVEEDTTADLETKLKDTKTVSSQLYANNQYIASKTSLLASRWYGLSEKQILDGVMELSNLLGEESDASSDNSIFGQINWLRKSWDWEVVDSAYSQAKTIANSLNSVQHQLGSYGNTKLAYSEIRNLASSTSSFSKIVGSIGDVSSKKTLFGKLNEVEDLAQVLDSRSQEADKVLAGWKDNSKKKNIASVISDLVKKVLAVNRVPKAKNIFAAIDKSKSQETQLKNQVLGAKAVVAANKLLLARGSGKPLTNTWLEEGSVVFKSLVTNPSRLITQDVPLKYYLPPEVTKESIISTSDGLEVKYDTEKGQYYVEGTFKLSAGESMTLSVTVDEGIWEITDDQLASLHTQAEELAKPLEKTSYFAQGVTLKSDIDASLDKAKGLRDAAVTPEQKIRAYREANIELNSAKEKIDKLKELATQAGATGTLFGFVGGAQTLAVWGLIIIMSAGFVFLALYMRALGVNKAIKEKGGQVKKGKGKPTAGIIPEVKKRKFQFGKLVQVVLPLLIVSAVSATASALIARKVILASVEKQQAALSQPQVLAESTTPTPTPSEETAVGGEDIVKIVVPKGGTINIRKGPSTSDEILLRLETSQDVTRIGDEGEWVNVVFDNPTALESITEGWVNEKYVEEPQPEISTNDAEVSGSVIIGDTPTGWLRVRSSANTSSEEVAKVNPGESFNLVDSSNGWFQIELPDGVTGWVSGQYASVE</sequence>
<protein>
    <recommendedName>
        <fullName evidence="4">SH3b domain-containing protein</fullName>
    </recommendedName>
</protein>
<evidence type="ECO:0000313" key="6">
    <source>
        <dbReference type="Proteomes" id="UP000176778"/>
    </source>
</evidence>
<feature type="chain" id="PRO_5009533701" description="SH3b domain-containing protein" evidence="3">
    <location>
        <begin position="31"/>
        <end position="943"/>
    </location>
</feature>
<dbReference type="Pfam" id="PF08239">
    <property type="entry name" value="SH3_3"/>
    <property type="match status" value="1"/>
</dbReference>
<feature type="signal peptide" evidence="3">
    <location>
        <begin position="1"/>
        <end position="30"/>
    </location>
</feature>
<dbReference type="Proteomes" id="UP000176778">
    <property type="component" value="Unassembled WGS sequence"/>
</dbReference>
<dbReference type="PANTHER" id="PTHR34408:SF1">
    <property type="entry name" value="GLYCOSYL HYDROLASE FAMILY 19 DOMAIN-CONTAINING PROTEIN HI_1415"/>
    <property type="match status" value="1"/>
</dbReference>
<keyword evidence="2" id="KW-0472">Membrane</keyword>
<evidence type="ECO:0000259" key="4">
    <source>
        <dbReference type="PROSITE" id="PS51781"/>
    </source>
</evidence>
<dbReference type="EMBL" id="MGFR01000001">
    <property type="protein sequence ID" value="OGM10050.1"/>
    <property type="molecule type" value="Genomic_DNA"/>
</dbReference>
<organism evidence="5 6">
    <name type="scientific">Candidatus Woesebacteria bacterium RBG_13_46_13</name>
    <dbReference type="NCBI Taxonomy" id="1802479"/>
    <lineage>
        <taxon>Bacteria</taxon>
        <taxon>Candidatus Woeseibacteriota</taxon>
    </lineage>
</organism>
<feature type="coiled-coil region" evidence="1">
    <location>
        <begin position="632"/>
        <end position="659"/>
    </location>
</feature>
<feature type="transmembrane region" description="Helical" evidence="2">
    <location>
        <begin position="733"/>
        <end position="755"/>
    </location>
</feature>
<keyword evidence="2" id="KW-0812">Transmembrane</keyword>
<proteinExistence type="predicted"/>
<keyword evidence="1" id="KW-0175">Coiled coil</keyword>
<gene>
    <name evidence="5" type="ORF">A2Y68_01180</name>
</gene>
<dbReference type="PROSITE" id="PS51781">
    <property type="entry name" value="SH3B"/>
    <property type="match status" value="1"/>
</dbReference>
<accession>A0A1F7X4M5</accession>
<keyword evidence="3" id="KW-0732">Signal</keyword>
<evidence type="ECO:0000256" key="3">
    <source>
        <dbReference type="SAM" id="SignalP"/>
    </source>
</evidence>
<dbReference type="AlphaFoldDB" id="A0A1F7X4M5"/>
<feature type="transmembrane region" description="Helical" evidence="2">
    <location>
        <begin position="672"/>
        <end position="692"/>
    </location>
</feature>
<dbReference type="InterPro" id="IPR003646">
    <property type="entry name" value="SH3-like_bac-type"/>
</dbReference>
<dbReference type="STRING" id="1802479.A2Y68_01180"/>
<evidence type="ECO:0000256" key="2">
    <source>
        <dbReference type="SAM" id="Phobius"/>
    </source>
</evidence>
<name>A0A1F7X4M5_9BACT</name>
<feature type="domain" description="SH3b" evidence="4">
    <location>
        <begin position="878"/>
        <end position="943"/>
    </location>
</feature>
<dbReference type="InterPro" id="IPR052354">
    <property type="entry name" value="Cell_Wall_Dynamics_Protein"/>
</dbReference>
<reference evidence="5 6" key="1">
    <citation type="journal article" date="2016" name="Nat. Commun.">
        <title>Thousands of microbial genomes shed light on interconnected biogeochemical processes in an aquifer system.</title>
        <authorList>
            <person name="Anantharaman K."/>
            <person name="Brown C.T."/>
            <person name="Hug L.A."/>
            <person name="Sharon I."/>
            <person name="Castelle C.J."/>
            <person name="Probst A.J."/>
            <person name="Thomas B.C."/>
            <person name="Singh A."/>
            <person name="Wilkins M.J."/>
            <person name="Karaoz U."/>
            <person name="Brodie E.L."/>
            <person name="Williams K.H."/>
            <person name="Hubbard S.S."/>
            <person name="Banfield J.F."/>
        </authorList>
    </citation>
    <scope>NUCLEOTIDE SEQUENCE [LARGE SCALE GENOMIC DNA]</scope>
</reference>
<dbReference type="Gene3D" id="2.30.30.40">
    <property type="entry name" value="SH3 Domains"/>
    <property type="match status" value="2"/>
</dbReference>
<dbReference type="PANTHER" id="PTHR34408">
    <property type="entry name" value="FAMILY PROTEIN, PUTATIVE-RELATED"/>
    <property type="match status" value="1"/>
</dbReference>
<comment type="caution">
    <text evidence="5">The sequence shown here is derived from an EMBL/GenBank/DDBJ whole genome shotgun (WGS) entry which is preliminary data.</text>
</comment>
<evidence type="ECO:0000313" key="5">
    <source>
        <dbReference type="EMBL" id="OGM10050.1"/>
    </source>
</evidence>
<dbReference type="SMART" id="SM00287">
    <property type="entry name" value="SH3b"/>
    <property type="match status" value="1"/>
</dbReference>